<protein>
    <submittedName>
        <fullName evidence="1">BCTnown</fullName>
    </submittedName>
</protein>
<dbReference type="EMBL" id="KP795670">
    <property type="protein sequence ID" value="AKN39904.1"/>
    <property type="molecule type" value="Genomic_DNA"/>
</dbReference>
<name>A0A0H4A134_9VIBR</name>
<reference evidence="1" key="1">
    <citation type="journal article" date="2015" name="MBio">
        <title>Eco-Evolutionary Dynamics of Episomes among Ecologically Cohesive Bacterial Populations.</title>
        <authorList>
            <person name="Xue H."/>
            <person name="Cordero O.X."/>
            <person name="Camas F.M."/>
            <person name="Trimble W."/>
            <person name="Meyer F."/>
            <person name="Guglielmini J."/>
            <person name="Rocha E.P."/>
            <person name="Polz M.F."/>
        </authorList>
    </citation>
    <scope>NUCLEOTIDE SEQUENCE</scope>
    <source>
        <strain evidence="1">FF_59</strain>
    </source>
</reference>
<dbReference type="AlphaFoldDB" id="A0A0H4A134"/>
<organism evidence="1">
    <name type="scientific">Vibrio tasmaniensis</name>
    <dbReference type="NCBI Taxonomy" id="212663"/>
    <lineage>
        <taxon>Bacteria</taxon>
        <taxon>Pseudomonadati</taxon>
        <taxon>Pseudomonadota</taxon>
        <taxon>Gammaproteobacteria</taxon>
        <taxon>Vibrionales</taxon>
        <taxon>Vibrionaceae</taxon>
        <taxon>Vibrio</taxon>
    </lineage>
</organism>
<dbReference type="NCBIfam" id="TIGR04267">
    <property type="entry name" value="mod_HExxH"/>
    <property type="match status" value="1"/>
</dbReference>
<sequence>MEITTVNWAIPNSCNADFIISRNLDSLTKSFNYLHQFSGLNDTKLKTFLAQHRAALRKNMPQALLYHEFIVRNVEDTKFEPQRVFNHMLTELEEVSDKPLEIVPFGERYQIFTNGILQALIAEDHLKCYGVHLAKRNQGIMSPSSEQFQHTLEEINRCLSYIEQSCSTLYKEIETVISQIHIMSSPHVNAGSYLSMLGMFNIRYLKSDVEHWSRLAEHIIHETAHNLLYQLWYQDKIITNDHGLFYTPFRKDERPISGVFHAMFVLARTIYGFNQLLANPDIELKKTDISCHYNEANNELSFTDKFLQTVEVIDRSERLTNFGVNIRNDCVTLVERCKYQV</sequence>
<evidence type="ECO:0000313" key="1">
    <source>
        <dbReference type="EMBL" id="AKN39904.1"/>
    </source>
</evidence>
<proteinExistence type="predicted"/>
<dbReference type="InterPro" id="IPR026337">
    <property type="entry name" value="AKG_HExxH"/>
</dbReference>
<accession>A0A0H4A134</accession>